<comment type="caution">
    <text evidence="1">The sequence shown here is derived from an EMBL/GenBank/DDBJ whole genome shotgun (WGS) entry which is preliminary data.</text>
</comment>
<proteinExistence type="predicted"/>
<evidence type="ECO:0008006" key="3">
    <source>
        <dbReference type="Google" id="ProtNLM"/>
    </source>
</evidence>
<dbReference type="Proteomes" id="UP000192335">
    <property type="component" value="Unassembled WGS sequence"/>
</dbReference>
<evidence type="ECO:0000313" key="2">
    <source>
        <dbReference type="Proteomes" id="UP000192335"/>
    </source>
</evidence>
<reference evidence="1 2" key="1">
    <citation type="submission" date="2017-02" db="EMBL/GenBank/DDBJ databases">
        <title>Mycobacterium kansasii genomes.</title>
        <authorList>
            <person name="Borowka P."/>
            <person name="Strapagiel D."/>
            <person name="Marciniak B."/>
            <person name="Lach J."/>
            <person name="Bakula Z."/>
            <person name="Van Ingen J."/>
            <person name="Safianowska A."/>
            <person name="Brzostek A."/>
            <person name="Dziadek J."/>
            <person name="Jagielski T."/>
        </authorList>
    </citation>
    <scope>NUCLEOTIDE SEQUENCE [LARGE SCALE GENOMIC DNA]</scope>
    <source>
        <strain evidence="1 2">12MK</strain>
    </source>
</reference>
<accession>A0A8E2INY9</accession>
<gene>
    <name evidence="1" type="ORF">B4U45_05165</name>
</gene>
<name>A0A8E2INY9_9MYCO</name>
<dbReference type="EMBL" id="MWQA01000001">
    <property type="protein sequence ID" value="ORC06118.1"/>
    <property type="molecule type" value="Genomic_DNA"/>
</dbReference>
<organism evidence="1 2">
    <name type="scientific">Mycobacterium persicum</name>
    <dbReference type="NCBI Taxonomy" id="1487726"/>
    <lineage>
        <taxon>Bacteria</taxon>
        <taxon>Bacillati</taxon>
        <taxon>Actinomycetota</taxon>
        <taxon>Actinomycetes</taxon>
        <taxon>Mycobacteriales</taxon>
        <taxon>Mycobacteriaceae</taxon>
        <taxon>Mycobacterium</taxon>
    </lineage>
</organism>
<sequence>MNYYGAFFRSALHPLLARINAYLMRWVRNKYRRYRSRGAFQQAWQRVTTQYPRFLAHWQWTTTVPAVW</sequence>
<evidence type="ECO:0000313" key="1">
    <source>
        <dbReference type="EMBL" id="ORC06118.1"/>
    </source>
</evidence>
<dbReference type="AlphaFoldDB" id="A0A8E2INY9"/>
<protein>
    <recommendedName>
        <fullName evidence="3">Group II intron maturase-specific domain-containing protein</fullName>
    </recommendedName>
</protein>